<dbReference type="EMBL" id="JWIO01000013">
    <property type="protein sequence ID" value="KLL11693.1"/>
    <property type="molecule type" value="Genomic_DNA"/>
</dbReference>
<feature type="transmembrane region" description="Helical" evidence="5">
    <location>
        <begin position="79"/>
        <end position="101"/>
    </location>
</feature>
<feature type="transmembrane region" description="Helical" evidence="5">
    <location>
        <begin position="15"/>
        <end position="37"/>
    </location>
</feature>
<evidence type="ECO:0000313" key="7">
    <source>
        <dbReference type="Proteomes" id="UP000035425"/>
    </source>
</evidence>
<dbReference type="Proteomes" id="UP000035425">
    <property type="component" value="Unassembled WGS sequence"/>
</dbReference>
<accession>A0ABR5F4Q4</accession>
<keyword evidence="4 5" id="KW-0472">Membrane</keyword>
<protein>
    <submittedName>
        <fullName evidence="6">Membrane protein</fullName>
    </submittedName>
</protein>
<feature type="transmembrane region" description="Helical" evidence="5">
    <location>
        <begin position="137"/>
        <end position="161"/>
    </location>
</feature>
<evidence type="ECO:0000256" key="5">
    <source>
        <dbReference type="SAM" id="Phobius"/>
    </source>
</evidence>
<gene>
    <name evidence="6" type="ORF">FrCorBMG51_09740</name>
</gene>
<keyword evidence="2 5" id="KW-0812">Transmembrane</keyword>
<keyword evidence="7" id="KW-1185">Reference proteome</keyword>
<evidence type="ECO:0000313" key="6">
    <source>
        <dbReference type="EMBL" id="KLL11693.1"/>
    </source>
</evidence>
<feature type="transmembrane region" description="Helical" evidence="5">
    <location>
        <begin position="108"/>
        <end position="125"/>
    </location>
</feature>
<proteinExistence type="predicted"/>
<evidence type="ECO:0000256" key="3">
    <source>
        <dbReference type="ARBA" id="ARBA00022989"/>
    </source>
</evidence>
<evidence type="ECO:0000256" key="1">
    <source>
        <dbReference type="ARBA" id="ARBA00004141"/>
    </source>
</evidence>
<dbReference type="Pfam" id="PF07681">
    <property type="entry name" value="DoxX"/>
    <property type="match status" value="1"/>
</dbReference>
<evidence type="ECO:0000256" key="2">
    <source>
        <dbReference type="ARBA" id="ARBA00022692"/>
    </source>
</evidence>
<keyword evidence="3 5" id="KW-1133">Transmembrane helix</keyword>
<dbReference type="InterPro" id="IPR032808">
    <property type="entry name" value="DoxX"/>
</dbReference>
<sequence>MTIGRGPTVPTASQAAANALLVLLRLSLGWIFLWAFLDKLFGLGHETPSARAWINGGSPTQGFLANSATGPFEGFYRGIAGAAWADWLFMIGLAGIGIALILGIGMRLAAGAGALMLILMYTAVLPPANNPLMDEHLVYAMVLGLLAFSHAGRVCGLGGWWERQAVVRRCPFLV</sequence>
<comment type="subcellular location">
    <subcellularLocation>
        <location evidence="1">Membrane</location>
        <topology evidence="1">Multi-pass membrane protein</topology>
    </subcellularLocation>
</comment>
<reference evidence="6 7" key="1">
    <citation type="submission" date="2014-12" db="EMBL/GenBank/DDBJ databases">
        <title>Frankia sp. BMG5.1 draft genome.</title>
        <authorList>
            <person name="Gtari M."/>
            <person name="Ghodhbane-Gtari F."/>
            <person name="Nouioui I."/>
            <person name="Ktari A."/>
            <person name="Hezbri K."/>
            <person name="Mimouni W."/>
            <person name="Sbissi I."/>
            <person name="Ayari A."/>
            <person name="Yamanaka T."/>
            <person name="Normand P."/>
            <person name="Tisa L.S."/>
            <person name="Boudabous A."/>
        </authorList>
    </citation>
    <scope>NUCLEOTIDE SEQUENCE [LARGE SCALE GENOMIC DNA]</scope>
    <source>
        <strain evidence="6 7">BMG5.1</strain>
    </source>
</reference>
<evidence type="ECO:0000256" key="4">
    <source>
        <dbReference type="ARBA" id="ARBA00023136"/>
    </source>
</evidence>
<comment type="caution">
    <text evidence="6">The sequence shown here is derived from an EMBL/GenBank/DDBJ whole genome shotgun (WGS) entry which is preliminary data.</text>
</comment>
<organism evidence="6 7">
    <name type="scientific">Protofrankia coriariae</name>
    <dbReference type="NCBI Taxonomy" id="1562887"/>
    <lineage>
        <taxon>Bacteria</taxon>
        <taxon>Bacillati</taxon>
        <taxon>Actinomycetota</taxon>
        <taxon>Actinomycetes</taxon>
        <taxon>Frankiales</taxon>
        <taxon>Frankiaceae</taxon>
        <taxon>Protofrankia</taxon>
    </lineage>
</organism>
<name>A0ABR5F4Q4_9ACTN</name>